<accession>A0A8S5UD66</accession>
<protein>
    <submittedName>
        <fullName evidence="1">Uncharacterized protein</fullName>
    </submittedName>
</protein>
<proteinExistence type="predicted"/>
<dbReference type="EMBL" id="BK016065">
    <property type="protein sequence ID" value="DAF92371.1"/>
    <property type="molecule type" value="Genomic_DNA"/>
</dbReference>
<reference evidence="1" key="1">
    <citation type="journal article" date="2021" name="Proc. Natl. Acad. Sci. U.S.A.">
        <title>A Catalog of Tens of Thousands of Viruses from Human Metagenomes Reveals Hidden Associations with Chronic Diseases.</title>
        <authorList>
            <person name="Tisza M.J."/>
            <person name="Buck C.B."/>
        </authorList>
    </citation>
    <scope>NUCLEOTIDE SEQUENCE</scope>
    <source>
        <strain evidence="1">CtOpw2</strain>
    </source>
</reference>
<name>A0A8S5UD66_9CAUD</name>
<sequence>MYETIISFMHSVFYLKIGTNLITHCFIIML</sequence>
<evidence type="ECO:0000313" key="1">
    <source>
        <dbReference type="EMBL" id="DAF92371.1"/>
    </source>
</evidence>
<organism evidence="1">
    <name type="scientific">Myoviridae sp. ctOpw2</name>
    <dbReference type="NCBI Taxonomy" id="2825093"/>
    <lineage>
        <taxon>Viruses</taxon>
        <taxon>Duplodnaviria</taxon>
        <taxon>Heunggongvirae</taxon>
        <taxon>Uroviricota</taxon>
        <taxon>Caudoviricetes</taxon>
    </lineage>
</organism>